<name>A0ACC3MHP7_9PEZI</name>
<keyword evidence="2" id="KW-1185">Reference proteome</keyword>
<dbReference type="Proteomes" id="UP001281147">
    <property type="component" value="Unassembled WGS sequence"/>
</dbReference>
<evidence type="ECO:0000313" key="1">
    <source>
        <dbReference type="EMBL" id="KAK3695919.1"/>
    </source>
</evidence>
<dbReference type="EMBL" id="JAUTXU010000251">
    <property type="protein sequence ID" value="KAK3695919.1"/>
    <property type="molecule type" value="Genomic_DNA"/>
</dbReference>
<accession>A0ACC3MHP7</accession>
<proteinExistence type="predicted"/>
<organism evidence="1 2">
    <name type="scientific">Vermiconidia calcicola</name>
    <dbReference type="NCBI Taxonomy" id="1690605"/>
    <lineage>
        <taxon>Eukaryota</taxon>
        <taxon>Fungi</taxon>
        <taxon>Dikarya</taxon>
        <taxon>Ascomycota</taxon>
        <taxon>Pezizomycotina</taxon>
        <taxon>Dothideomycetes</taxon>
        <taxon>Dothideomycetidae</taxon>
        <taxon>Mycosphaerellales</taxon>
        <taxon>Extremaceae</taxon>
        <taxon>Vermiconidia</taxon>
    </lineage>
</organism>
<evidence type="ECO:0000313" key="2">
    <source>
        <dbReference type="Proteomes" id="UP001281147"/>
    </source>
</evidence>
<reference evidence="1" key="1">
    <citation type="submission" date="2023-07" db="EMBL/GenBank/DDBJ databases">
        <title>Black Yeasts Isolated from many extreme environments.</title>
        <authorList>
            <person name="Coleine C."/>
            <person name="Stajich J.E."/>
            <person name="Selbmann L."/>
        </authorList>
    </citation>
    <scope>NUCLEOTIDE SEQUENCE</scope>
    <source>
        <strain evidence="1">CCFEE 5714</strain>
    </source>
</reference>
<comment type="caution">
    <text evidence="1">The sequence shown here is derived from an EMBL/GenBank/DDBJ whole genome shotgun (WGS) entry which is preliminary data.</text>
</comment>
<gene>
    <name evidence="1" type="ORF">LTR37_018274</name>
</gene>
<sequence length="176" mass="19312">MTQAVYLLADYAGWMLEEWQEDGSFKLDCGGSGFFQRGNSILYGRHKCSIILSGIPEVRSSKNNKAKHNAVNQAVASVDREIAKLKNVNSPIPLAMLHVIALLLLVALVLRVTLVLVLVLSLPCLGFVGKISISSDLLLPLTFPGDSARIFDMLFRHTDIFNEPPASSPTSQWFPS</sequence>
<protein>
    <submittedName>
        <fullName evidence="1">Uncharacterized protein</fullName>
    </submittedName>
</protein>